<dbReference type="SMART" id="SM01162">
    <property type="entry name" value="DUF1771"/>
    <property type="match status" value="1"/>
</dbReference>
<feature type="compositionally biased region" description="Basic and acidic residues" evidence="1">
    <location>
        <begin position="236"/>
        <end position="245"/>
    </location>
</feature>
<dbReference type="PANTHER" id="PTHR47872">
    <property type="entry name" value="NUCLEAR RNA EXPORT FACTOR SDE5-RELATED"/>
    <property type="match status" value="1"/>
</dbReference>
<protein>
    <submittedName>
        <fullName evidence="3">Putative nuclear RNA export factor SDE5 isoform X2</fullName>
    </submittedName>
</protein>
<keyword evidence="4" id="KW-1185">Reference proteome</keyword>
<dbReference type="InterPro" id="IPR013899">
    <property type="entry name" value="DUF1771"/>
</dbReference>
<dbReference type="Proteomes" id="UP000634136">
    <property type="component" value="Unassembled WGS sequence"/>
</dbReference>
<evidence type="ECO:0000313" key="4">
    <source>
        <dbReference type="Proteomes" id="UP000634136"/>
    </source>
</evidence>
<evidence type="ECO:0000256" key="1">
    <source>
        <dbReference type="SAM" id="MobiDB-lite"/>
    </source>
</evidence>
<evidence type="ECO:0000259" key="2">
    <source>
        <dbReference type="PROSITE" id="PS50030"/>
    </source>
</evidence>
<dbReference type="EMBL" id="JAAIUW010000013">
    <property type="protein sequence ID" value="KAF7803464.1"/>
    <property type="molecule type" value="Genomic_DNA"/>
</dbReference>
<sequence length="491" mass="55180">MEISGQNGFKYDEENALNSLLDAFGSAFSLEEIASAYCKASRNANLAGEILFDMQRSSSISALNSSNADAGVEVCTESSYGLSSENSCHDAEHSRGLKAKVHPVSVGTVSSRLGKDYVKSMPLANWSYRAKTKPLKLDANVLSMSEIWDDQSKPNTLKHDKLHQDMEDFLFKMLGDGFQLDRDKIREVLDNCGYDMQKSMEKLMDESILTSDKKARVVGESSGTVILQSTDMKLKSELPSSERKSQSAYPRCNSSKVSNKGVDLRWQRKERDDLQKELLASLFHVPQHFDESPKRIVKDVKNLSPYRQVVNEPPPEDSPGEFETDISYSQLENIGLEDEDDYQNLRKAVKENRATTKEYFKAAIDEFAKENHAKACRLLEQGQFFLTKAHEADEESNKMIVETKVEEVEEMPLDLHDHGSKEAIRLLKTHLSYLSGIPTFKYLKVIIDTDKYVSKGSRRRRCPIFQCCHALPAVALVACIAACTINNCGVI</sequence>
<dbReference type="PROSITE" id="PS50030">
    <property type="entry name" value="UBA"/>
    <property type="match status" value="1"/>
</dbReference>
<feature type="compositionally biased region" description="Polar residues" evidence="1">
    <location>
        <begin position="246"/>
        <end position="258"/>
    </location>
</feature>
<dbReference type="PANTHER" id="PTHR47872:SF3">
    <property type="entry name" value="NUCLEAR RNA EXPORT FACTOR SDE5 ISOFORM X1"/>
    <property type="match status" value="1"/>
</dbReference>
<gene>
    <name evidence="3" type="ORF">G2W53_042575</name>
</gene>
<feature type="domain" description="UBA" evidence="2">
    <location>
        <begin position="163"/>
        <end position="206"/>
    </location>
</feature>
<feature type="region of interest" description="Disordered" evidence="1">
    <location>
        <begin position="236"/>
        <end position="261"/>
    </location>
</feature>
<name>A0A834W412_9FABA</name>
<reference evidence="3" key="1">
    <citation type="submission" date="2020-09" db="EMBL/GenBank/DDBJ databases">
        <title>Genome-Enabled Discovery of Anthraquinone Biosynthesis in Senna tora.</title>
        <authorList>
            <person name="Kang S.-H."/>
            <person name="Pandey R.P."/>
            <person name="Lee C.-M."/>
            <person name="Sim J.-S."/>
            <person name="Jeong J.-T."/>
            <person name="Choi B.-S."/>
            <person name="Jung M."/>
            <person name="Ginzburg D."/>
            <person name="Zhao K."/>
            <person name="Won S.Y."/>
            <person name="Oh T.-J."/>
            <person name="Yu Y."/>
            <person name="Kim N.-H."/>
            <person name="Lee O.R."/>
            <person name="Lee T.-H."/>
            <person name="Bashyal P."/>
            <person name="Kim T.-S."/>
            <person name="Lee W.-H."/>
            <person name="Kawkins C."/>
            <person name="Kim C.-K."/>
            <person name="Kim J.S."/>
            <person name="Ahn B.O."/>
            <person name="Rhee S.Y."/>
            <person name="Sohng J.K."/>
        </authorList>
    </citation>
    <scope>NUCLEOTIDE SEQUENCE</scope>
    <source>
        <tissue evidence="3">Leaf</tissue>
    </source>
</reference>
<evidence type="ECO:0000313" key="3">
    <source>
        <dbReference type="EMBL" id="KAF7803464.1"/>
    </source>
</evidence>
<dbReference type="InterPro" id="IPR015940">
    <property type="entry name" value="UBA"/>
</dbReference>
<dbReference type="InterPro" id="IPR056254">
    <property type="entry name" value="At5g58720/SDE5-like_UBA-like"/>
</dbReference>
<dbReference type="AlphaFoldDB" id="A0A834W412"/>
<comment type="caution">
    <text evidence="3">The sequence shown here is derived from an EMBL/GenBank/DDBJ whole genome shotgun (WGS) entry which is preliminary data.</text>
</comment>
<accession>A0A834W412</accession>
<dbReference type="Pfam" id="PF24767">
    <property type="entry name" value="UBA_At5g58720"/>
    <property type="match status" value="1"/>
</dbReference>
<organism evidence="3 4">
    <name type="scientific">Senna tora</name>
    <dbReference type="NCBI Taxonomy" id="362788"/>
    <lineage>
        <taxon>Eukaryota</taxon>
        <taxon>Viridiplantae</taxon>
        <taxon>Streptophyta</taxon>
        <taxon>Embryophyta</taxon>
        <taxon>Tracheophyta</taxon>
        <taxon>Spermatophyta</taxon>
        <taxon>Magnoliopsida</taxon>
        <taxon>eudicotyledons</taxon>
        <taxon>Gunneridae</taxon>
        <taxon>Pentapetalae</taxon>
        <taxon>rosids</taxon>
        <taxon>fabids</taxon>
        <taxon>Fabales</taxon>
        <taxon>Fabaceae</taxon>
        <taxon>Caesalpinioideae</taxon>
        <taxon>Cassia clade</taxon>
        <taxon>Senna</taxon>
    </lineage>
</organism>
<proteinExistence type="predicted"/>
<dbReference type="Pfam" id="PF08590">
    <property type="entry name" value="DUF1771"/>
    <property type="match status" value="1"/>
</dbReference>
<dbReference type="OrthoDB" id="1928104at2759"/>